<evidence type="ECO:0000313" key="10">
    <source>
        <dbReference type="EMBL" id="ABX58955.1"/>
    </source>
</evidence>
<name>B5L1M1_NIDPL</name>
<feature type="domain" description="Frog antimicrobial peptide propeptide" evidence="8">
    <location>
        <begin position="2"/>
        <end position="39"/>
    </location>
</feature>
<dbReference type="Pfam" id="PF03032">
    <property type="entry name" value="FSAP_sig_propep"/>
    <property type="match status" value="1"/>
</dbReference>
<sequence length="75" mass="8105">MFTLKKTLLLLFFLGTISLSLCVERGADEDDGGEKTKEKVKRSFLCDLKILATNAAKNAGQCVVTTLSCKLCGTC</sequence>
<dbReference type="EMBL" id="EU138143">
    <property type="protein sequence ID" value="ABX58955.1"/>
    <property type="molecule type" value="mRNA"/>
</dbReference>
<comment type="subcellular location">
    <subcellularLocation>
        <location evidence="1">Secreted</location>
    </subcellularLocation>
</comment>
<dbReference type="Pfam" id="PF08023">
    <property type="entry name" value="Antimicrobial_2"/>
    <property type="match status" value="1"/>
</dbReference>
<dbReference type="AlphaFoldDB" id="B5L1M1"/>
<keyword evidence="3" id="KW-0964">Secreted</keyword>
<feature type="domain" description="Frog antimicrobial peptide brevinin-2/esculentin type" evidence="9">
    <location>
        <begin position="45"/>
        <end position="75"/>
    </location>
</feature>
<accession>B5L1M1</accession>
<protein>
    <submittedName>
        <fullName evidence="10">Lividin-RP antimicrobial peptide</fullName>
    </submittedName>
</protein>
<evidence type="ECO:0000259" key="8">
    <source>
        <dbReference type="Pfam" id="PF03032"/>
    </source>
</evidence>
<evidence type="ECO:0000256" key="6">
    <source>
        <dbReference type="ARBA" id="ARBA00023157"/>
    </source>
</evidence>
<keyword evidence="5 7" id="KW-0732">Signal</keyword>
<evidence type="ECO:0000256" key="5">
    <source>
        <dbReference type="ARBA" id="ARBA00022729"/>
    </source>
</evidence>
<evidence type="ECO:0000256" key="4">
    <source>
        <dbReference type="ARBA" id="ARBA00022529"/>
    </source>
</evidence>
<dbReference type="GO" id="GO:0006952">
    <property type="term" value="P:defense response"/>
    <property type="evidence" value="ECO:0007669"/>
    <property type="project" value="UniProtKB-KW"/>
</dbReference>
<proteinExistence type="evidence at transcript level"/>
<feature type="signal peptide" evidence="7">
    <location>
        <begin position="1"/>
        <end position="22"/>
    </location>
</feature>
<feature type="chain" id="PRO_5002836244" evidence="7">
    <location>
        <begin position="23"/>
        <end position="75"/>
    </location>
</feature>
<keyword evidence="2" id="KW-0878">Amphibian defense peptide</keyword>
<evidence type="ECO:0000256" key="3">
    <source>
        <dbReference type="ARBA" id="ARBA00022525"/>
    </source>
</evidence>
<dbReference type="InterPro" id="IPR012521">
    <property type="entry name" value="Antimicrobial_frog_2"/>
</dbReference>
<evidence type="ECO:0000256" key="2">
    <source>
        <dbReference type="ARBA" id="ARBA00022446"/>
    </source>
</evidence>
<reference evidence="10" key="1">
    <citation type="journal article" date="2009" name="Mol. Cell. Proteomics">
        <title>Antioxidant peptidomics reveals novel skin antioxidant system.</title>
        <authorList>
            <person name="Yang H."/>
            <person name="Wang X."/>
            <person name="Liu X."/>
            <person name="Wu J."/>
            <person name="Liu C."/>
            <person name="Gong W."/>
            <person name="Zhao Z."/>
            <person name="Hong J."/>
            <person name="Lin D."/>
            <person name="Wang Y."/>
            <person name="Lai R."/>
        </authorList>
    </citation>
    <scope>NUCLEOTIDE SEQUENCE</scope>
    <source>
        <tissue evidence="10">Skin</tissue>
    </source>
</reference>
<organism evidence="10">
    <name type="scientific">Nidirana pleuraden</name>
    <name type="common">Yunnan pond frog</name>
    <name type="synonym">Babina pleuraden</name>
    <dbReference type="NCBI Taxonomy" id="369511"/>
    <lineage>
        <taxon>Eukaryota</taxon>
        <taxon>Metazoa</taxon>
        <taxon>Chordata</taxon>
        <taxon>Craniata</taxon>
        <taxon>Vertebrata</taxon>
        <taxon>Euteleostomi</taxon>
        <taxon>Amphibia</taxon>
        <taxon>Batrachia</taxon>
        <taxon>Anura</taxon>
        <taxon>Neobatrachia</taxon>
        <taxon>Ranoidea</taxon>
        <taxon>Ranidae</taxon>
        <taxon>Nidirana</taxon>
    </lineage>
</organism>
<evidence type="ECO:0000256" key="1">
    <source>
        <dbReference type="ARBA" id="ARBA00004613"/>
    </source>
</evidence>
<evidence type="ECO:0000259" key="9">
    <source>
        <dbReference type="Pfam" id="PF08023"/>
    </source>
</evidence>
<keyword evidence="4" id="KW-0929">Antimicrobial</keyword>
<dbReference type="GO" id="GO:0005576">
    <property type="term" value="C:extracellular region"/>
    <property type="evidence" value="ECO:0007669"/>
    <property type="project" value="UniProtKB-SubCell"/>
</dbReference>
<dbReference type="InterPro" id="IPR004275">
    <property type="entry name" value="Frog_antimicrobial_propeptide"/>
</dbReference>
<keyword evidence="6" id="KW-1015">Disulfide bond</keyword>
<evidence type="ECO:0000256" key="7">
    <source>
        <dbReference type="SAM" id="SignalP"/>
    </source>
</evidence>